<protein>
    <submittedName>
        <fullName evidence="1">Uncharacterized protein</fullName>
    </submittedName>
</protein>
<dbReference type="AlphaFoldDB" id="A0A125BCY4"/>
<reference evidence="1 2" key="1">
    <citation type="journal article" date="2015" name="Appl. Environ. Microbiol.">
        <title>Aerobic and Anaerobic Thiosulfate Oxidation by a Cold-Adapted, Subglacial Chemoautotroph.</title>
        <authorList>
            <person name="Harrold Z.R."/>
            <person name="Skidmore M.L."/>
            <person name="Hamilton T.L."/>
            <person name="Desch L."/>
            <person name="Amada K."/>
            <person name="van Gelder W."/>
            <person name="Glover K."/>
            <person name="Roden E.E."/>
            <person name="Boyd E.S."/>
        </authorList>
    </citation>
    <scope>NUCLEOTIDE SEQUENCE [LARGE SCALE GENOMIC DNA]</scope>
    <source>
        <strain evidence="1 2">RG</strain>
    </source>
</reference>
<dbReference type="PATRIC" id="fig|36861.3.peg.656"/>
<evidence type="ECO:0000313" key="2">
    <source>
        <dbReference type="Proteomes" id="UP000064243"/>
    </source>
</evidence>
<organism evidence="1 2">
    <name type="scientific">Thiobacillus denitrificans</name>
    <dbReference type="NCBI Taxonomy" id="36861"/>
    <lineage>
        <taxon>Bacteria</taxon>
        <taxon>Pseudomonadati</taxon>
        <taxon>Pseudomonadota</taxon>
        <taxon>Betaproteobacteria</taxon>
        <taxon>Nitrosomonadales</taxon>
        <taxon>Thiobacillaceae</taxon>
        <taxon>Thiobacillus</taxon>
    </lineage>
</organism>
<gene>
    <name evidence="1" type="ORF">ABW22_05960</name>
</gene>
<dbReference type="OrthoDB" id="9798454at2"/>
<accession>A0A125BCY4</accession>
<name>A0A125BCY4_THIDE</name>
<proteinExistence type="predicted"/>
<dbReference type="EMBL" id="LDUG01000018">
    <property type="protein sequence ID" value="KVW96963.1"/>
    <property type="molecule type" value="Genomic_DNA"/>
</dbReference>
<comment type="caution">
    <text evidence="1">The sequence shown here is derived from an EMBL/GenBank/DDBJ whole genome shotgun (WGS) entry which is preliminary data.</text>
</comment>
<sequence>MRINTAAVGAPDHVEAMRDGKAGTPIEQVPPEPKCLCGALANACGQGADWICTLDFDPDVHTISPNQQAF</sequence>
<dbReference type="Proteomes" id="UP000064243">
    <property type="component" value="Unassembled WGS sequence"/>
</dbReference>
<keyword evidence="2" id="KW-1185">Reference proteome</keyword>
<evidence type="ECO:0000313" key="1">
    <source>
        <dbReference type="EMBL" id="KVW96963.1"/>
    </source>
</evidence>